<name>J1JV43_9HYPH</name>
<evidence type="ECO:0000313" key="3">
    <source>
        <dbReference type="Proteomes" id="UP000008952"/>
    </source>
</evidence>
<dbReference type="InterPro" id="IPR036425">
    <property type="entry name" value="MoaB/Mog-like_dom_sf"/>
</dbReference>
<keyword evidence="3" id="KW-1185">Reference proteome</keyword>
<dbReference type="CDD" id="cd00885">
    <property type="entry name" value="cinA"/>
    <property type="match status" value="1"/>
</dbReference>
<dbReference type="STRING" id="1094558.ME5_01393"/>
<gene>
    <name evidence="2" type="ORF">ME5_01393</name>
</gene>
<dbReference type="InterPro" id="IPR050101">
    <property type="entry name" value="CinA"/>
</dbReference>
<dbReference type="PANTHER" id="PTHR13939">
    <property type="entry name" value="NICOTINAMIDE-NUCLEOTIDE AMIDOHYDROLASE PNCC"/>
    <property type="match status" value="1"/>
</dbReference>
<evidence type="ECO:0000313" key="2">
    <source>
        <dbReference type="EMBL" id="EJF88842.1"/>
    </source>
</evidence>
<dbReference type="SUPFAM" id="SSF53218">
    <property type="entry name" value="Molybdenum cofactor biosynthesis proteins"/>
    <property type="match status" value="1"/>
</dbReference>
<protein>
    <submittedName>
        <fullName evidence="2">Molybdenum cofactor synthesis domain-containing protein</fullName>
    </submittedName>
</protein>
<comment type="caution">
    <text evidence="2">The sequence shown here is derived from an EMBL/GenBank/DDBJ whole genome shotgun (WGS) entry which is preliminary data.</text>
</comment>
<dbReference type="EMBL" id="AIMB01000008">
    <property type="protein sequence ID" value="EJF88842.1"/>
    <property type="molecule type" value="Genomic_DNA"/>
</dbReference>
<dbReference type="InterPro" id="IPR001453">
    <property type="entry name" value="MoaB/Mog_dom"/>
</dbReference>
<accession>J1JV43</accession>
<dbReference type="Pfam" id="PF24102">
    <property type="entry name" value="FLAD1_M"/>
    <property type="match status" value="1"/>
</dbReference>
<sequence length="252" mass="28319">MTNSSNNKDDITAAMIAIGDELLSGRTKDKNIGFLADELTVIGIDLKEVRIIPDDVDIIVDTVNSLRLKYNYIFTSGGIGPTHDDMTALAVSKAFSRQCIYDKRADDILRAYYNDRNVEYTQSRRLMTRMPEGCQIIENSISGAPGFSIENVYVMAGVPNIFKEMVVKILPQLKKGKPYLFVSIACPFGEGVIAEPLRKIQENNENTIIGSYPHFDENGFSLDLIVRSRSKKDLEKAVYEVRSMINEKYDNV</sequence>
<dbReference type="eggNOG" id="COG1058">
    <property type="taxonomic scope" value="Bacteria"/>
</dbReference>
<evidence type="ECO:0000259" key="1">
    <source>
        <dbReference type="SMART" id="SM00852"/>
    </source>
</evidence>
<proteinExistence type="predicted"/>
<dbReference type="RefSeq" id="WP_008039730.1">
    <property type="nucleotide sequence ID" value="NZ_JH725147.1"/>
</dbReference>
<dbReference type="Pfam" id="PF00994">
    <property type="entry name" value="MoCF_biosynth"/>
    <property type="match status" value="1"/>
</dbReference>
<organism evidence="2 3">
    <name type="scientific">Bartonella tamiae Th239</name>
    <dbReference type="NCBI Taxonomy" id="1094558"/>
    <lineage>
        <taxon>Bacteria</taxon>
        <taxon>Pseudomonadati</taxon>
        <taxon>Pseudomonadota</taxon>
        <taxon>Alphaproteobacteria</taxon>
        <taxon>Hyphomicrobiales</taxon>
        <taxon>Bartonellaceae</taxon>
        <taxon>Bartonella</taxon>
    </lineage>
</organism>
<dbReference type="OrthoDB" id="9767905at2"/>
<dbReference type="Gene3D" id="3.40.980.10">
    <property type="entry name" value="MoaB/Mog-like domain"/>
    <property type="match status" value="1"/>
</dbReference>
<feature type="domain" description="MoaB/Mog" evidence="1">
    <location>
        <begin position="14"/>
        <end position="176"/>
    </location>
</feature>
<dbReference type="Proteomes" id="UP000008952">
    <property type="component" value="Unassembled WGS sequence"/>
</dbReference>
<dbReference type="InterPro" id="IPR056596">
    <property type="entry name" value="FLAD1_M"/>
</dbReference>
<reference evidence="2 3" key="1">
    <citation type="submission" date="2012-03" db="EMBL/GenBank/DDBJ databases">
        <title>The Genome Sequence of Bartonella tamiae Th239.</title>
        <authorList>
            <consortium name="The Broad Institute Genome Sequencing Platform"/>
            <consortium name="The Broad Institute Genome Sequencing Center for Infectious Disease"/>
            <person name="Feldgarden M."/>
            <person name="Kirby J."/>
            <person name="Kosoy M."/>
            <person name="Birtles R."/>
            <person name="Probert W.S."/>
            <person name="Chiaraviglio L."/>
            <person name="Young S.K."/>
            <person name="Zeng Q."/>
            <person name="Gargeya S."/>
            <person name="Fitzgerald M."/>
            <person name="Haas B."/>
            <person name="Abouelleil A."/>
            <person name="Alvarado L."/>
            <person name="Arachchi H.M."/>
            <person name="Berlin A."/>
            <person name="Chapman S.B."/>
            <person name="Gearin G."/>
            <person name="Goldberg J."/>
            <person name="Griggs A."/>
            <person name="Gujja S."/>
            <person name="Hansen M."/>
            <person name="Heiman D."/>
            <person name="Howarth C."/>
            <person name="Larimer J."/>
            <person name="Lui A."/>
            <person name="MacDonald P.J.P."/>
            <person name="McCowen C."/>
            <person name="Montmayeur A."/>
            <person name="Murphy C."/>
            <person name="Neiman D."/>
            <person name="Pearson M."/>
            <person name="Priest M."/>
            <person name="Roberts A."/>
            <person name="Saif S."/>
            <person name="Shea T."/>
            <person name="Sisk P."/>
            <person name="Stolte C."/>
            <person name="Sykes S."/>
            <person name="Wortman J."/>
            <person name="Nusbaum C."/>
            <person name="Birren B."/>
        </authorList>
    </citation>
    <scope>NUCLEOTIDE SEQUENCE [LARGE SCALE GENOMIC DNA]</scope>
    <source>
        <strain evidence="2 3">Th239</strain>
    </source>
</reference>
<dbReference type="SMART" id="SM00852">
    <property type="entry name" value="MoCF_biosynth"/>
    <property type="match status" value="1"/>
</dbReference>
<dbReference type="PANTHER" id="PTHR13939:SF0">
    <property type="entry name" value="NMN AMIDOHYDROLASE-LIKE PROTEIN YFAY"/>
    <property type="match status" value="1"/>
</dbReference>
<dbReference type="HOGENOM" id="CLU_030805_0_2_5"/>
<dbReference type="PATRIC" id="fig|1094558.3.peg.1495"/>
<dbReference type="AlphaFoldDB" id="J1JV43"/>